<dbReference type="PANTHER" id="PTHR33202:SF7">
    <property type="entry name" value="FERRIC UPTAKE REGULATION PROTEIN"/>
    <property type="match status" value="1"/>
</dbReference>
<dbReference type="GO" id="GO:0045892">
    <property type="term" value="P:negative regulation of DNA-templated transcription"/>
    <property type="evidence" value="ECO:0007669"/>
    <property type="project" value="TreeGrafter"/>
</dbReference>
<keyword evidence="1" id="KW-0862">Zinc</keyword>
<feature type="binding site" evidence="1">
    <location>
        <position position="86"/>
    </location>
    <ligand>
        <name>Zn(2+)</name>
        <dbReference type="ChEBI" id="CHEBI:29105"/>
    </ligand>
</feature>
<dbReference type="SUPFAM" id="SSF46785">
    <property type="entry name" value="Winged helix' DNA-binding domain"/>
    <property type="match status" value="1"/>
</dbReference>
<evidence type="ECO:0000313" key="2">
    <source>
        <dbReference type="EMBL" id="PZW42449.1"/>
    </source>
</evidence>
<feature type="binding site" evidence="1">
    <location>
        <position position="123"/>
    </location>
    <ligand>
        <name>Zn(2+)</name>
        <dbReference type="ChEBI" id="CHEBI:29105"/>
    </ligand>
</feature>
<dbReference type="PANTHER" id="PTHR33202">
    <property type="entry name" value="ZINC UPTAKE REGULATION PROTEIN"/>
    <property type="match status" value="1"/>
</dbReference>
<comment type="caution">
    <text evidence="2">The sequence shown here is derived from an EMBL/GenBank/DDBJ whole genome shotgun (WGS) entry which is preliminary data.</text>
</comment>
<gene>
    <name evidence="2" type="ORF">LX95_00760</name>
</gene>
<evidence type="ECO:0000256" key="1">
    <source>
        <dbReference type="PIRSR" id="PIRSR602481-1"/>
    </source>
</evidence>
<dbReference type="GO" id="GO:1900376">
    <property type="term" value="P:regulation of secondary metabolite biosynthetic process"/>
    <property type="evidence" value="ECO:0007669"/>
    <property type="project" value="TreeGrafter"/>
</dbReference>
<comment type="cofactor">
    <cofactor evidence="1">
        <name>Zn(2+)</name>
        <dbReference type="ChEBI" id="CHEBI:29105"/>
    </cofactor>
    <text evidence="1">Binds 1 zinc ion per subunit.</text>
</comment>
<dbReference type="GO" id="GO:0003700">
    <property type="term" value="F:DNA-binding transcription factor activity"/>
    <property type="evidence" value="ECO:0007669"/>
    <property type="project" value="InterPro"/>
</dbReference>
<dbReference type="Gene3D" id="1.10.10.10">
    <property type="entry name" value="Winged helix-like DNA-binding domain superfamily/Winged helix DNA-binding domain"/>
    <property type="match status" value="1"/>
</dbReference>
<feature type="binding site" evidence="1">
    <location>
        <position position="120"/>
    </location>
    <ligand>
        <name>Zn(2+)</name>
        <dbReference type="ChEBI" id="CHEBI:29105"/>
    </ligand>
</feature>
<accession>A0A2W7I838</accession>
<sequence length="124" mass="14522">MMKRRNTKSKDDVLEILKLKGTAMSHDMIENEIEGYNRATIYRILNRFCKDGIVHRIVGMNGKQYFAMCTTCKHEEHRHNHIHFQCNNCEKVECLEEEPVINLPKGYTFENFNSVVSGICQDCH</sequence>
<dbReference type="InterPro" id="IPR002481">
    <property type="entry name" value="FUR"/>
</dbReference>
<keyword evidence="1" id="KW-0479">Metal-binding</keyword>
<keyword evidence="3" id="KW-1185">Reference proteome</keyword>
<proteinExistence type="predicted"/>
<evidence type="ECO:0000313" key="3">
    <source>
        <dbReference type="Proteomes" id="UP000249542"/>
    </source>
</evidence>
<reference evidence="2 3" key="1">
    <citation type="submission" date="2018-06" db="EMBL/GenBank/DDBJ databases">
        <title>Genomic Encyclopedia of Archaeal and Bacterial Type Strains, Phase II (KMG-II): from individual species to whole genera.</title>
        <authorList>
            <person name="Goeker M."/>
        </authorList>
    </citation>
    <scope>NUCLEOTIDE SEQUENCE [LARGE SCALE GENOMIC DNA]</scope>
    <source>
        <strain evidence="2 3">DSM 15361</strain>
    </source>
</reference>
<organism evidence="2 3">
    <name type="scientific">Mesonia algae</name>
    <dbReference type="NCBI Taxonomy" id="213248"/>
    <lineage>
        <taxon>Bacteria</taxon>
        <taxon>Pseudomonadati</taxon>
        <taxon>Bacteroidota</taxon>
        <taxon>Flavobacteriia</taxon>
        <taxon>Flavobacteriales</taxon>
        <taxon>Flavobacteriaceae</taxon>
        <taxon>Mesonia</taxon>
    </lineage>
</organism>
<dbReference type="Pfam" id="PF01475">
    <property type="entry name" value="FUR"/>
    <property type="match status" value="1"/>
</dbReference>
<dbReference type="EMBL" id="QKYV01000002">
    <property type="protein sequence ID" value="PZW42449.1"/>
    <property type="molecule type" value="Genomic_DNA"/>
</dbReference>
<protein>
    <submittedName>
        <fullName evidence="2">Fur family ferric uptake transcriptional regulator</fullName>
    </submittedName>
</protein>
<dbReference type="AlphaFoldDB" id="A0A2W7I838"/>
<dbReference type="Proteomes" id="UP000249542">
    <property type="component" value="Unassembled WGS sequence"/>
</dbReference>
<name>A0A2W7I838_9FLAO</name>
<dbReference type="InterPro" id="IPR036390">
    <property type="entry name" value="WH_DNA-bd_sf"/>
</dbReference>
<dbReference type="GO" id="GO:0008270">
    <property type="term" value="F:zinc ion binding"/>
    <property type="evidence" value="ECO:0007669"/>
    <property type="project" value="TreeGrafter"/>
</dbReference>
<feature type="binding site" evidence="1">
    <location>
        <position position="89"/>
    </location>
    <ligand>
        <name>Zn(2+)</name>
        <dbReference type="ChEBI" id="CHEBI:29105"/>
    </ligand>
</feature>
<dbReference type="InterPro" id="IPR036388">
    <property type="entry name" value="WH-like_DNA-bd_sf"/>
</dbReference>
<dbReference type="GO" id="GO:0000976">
    <property type="term" value="F:transcription cis-regulatory region binding"/>
    <property type="evidence" value="ECO:0007669"/>
    <property type="project" value="TreeGrafter"/>
</dbReference>